<dbReference type="SUPFAM" id="SSF55874">
    <property type="entry name" value="ATPase domain of HSP90 chaperone/DNA topoisomerase II/histidine kinase"/>
    <property type="match status" value="1"/>
</dbReference>
<proteinExistence type="predicted"/>
<dbReference type="Pfam" id="PF06580">
    <property type="entry name" value="His_kinase"/>
    <property type="match status" value="1"/>
</dbReference>
<evidence type="ECO:0000259" key="3">
    <source>
        <dbReference type="Pfam" id="PF06580"/>
    </source>
</evidence>
<dbReference type="InterPro" id="IPR013783">
    <property type="entry name" value="Ig-like_fold"/>
</dbReference>
<reference evidence="4 5" key="1">
    <citation type="journal article" date="2016" name="Nat. Commun.">
        <title>Microbial interactions lead to rapid micro-scale successions on model marine particles.</title>
        <authorList>
            <person name="Datta M.S."/>
            <person name="Sliwerska E."/>
            <person name="Gore J."/>
            <person name="Polz M.F."/>
            <person name="Cordero O.X."/>
        </authorList>
    </citation>
    <scope>NUCLEOTIDE SEQUENCE [LARGE SCALE GENOMIC DNA]</scope>
    <source>
        <strain evidence="4 5">4G03</strain>
    </source>
</reference>
<feature type="domain" description="Signal transduction histidine kinase internal region" evidence="3">
    <location>
        <begin position="495"/>
        <end position="568"/>
    </location>
</feature>
<dbReference type="RefSeq" id="WP_099213852.1">
    <property type="nucleotide sequence ID" value="NZ_JAUYVU010000005.1"/>
</dbReference>
<dbReference type="SUPFAM" id="SSF50998">
    <property type="entry name" value="Quinoprotein alcohol dehydrogenase-like"/>
    <property type="match status" value="1"/>
</dbReference>
<dbReference type="GO" id="GO:0000155">
    <property type="term" value="F:phosphorelay sensor kinase activity"/>
    <property type="evidence" value="ECO:0007669"/>
    <property type="project" value="InterPro"/>
</dbReference>
<dbReference type="Proteomes" id="UP000222163">
    <property type="component" value="Unassembled WGS sequence"/>
</dbReference>
<dbReference type="Gene3D" id="3.30.565.10">
    <property type="entry name" value="Histidine kinase-like ATPase, C-terminal domain"/>
    <property type="match status" value="1"/>
</dbReference>
<dbReference type="EMBL" id="PDUU01000001">
    <property type="protein sequence ID" value="PHN99177.1"/>
    <property type="molecule type" value="Genomic_DNA"/>
</dbReference>
<sequence length="697" mass="79571">MTFNLSIFVMMKMQHYITKTAMRNSFVLSIKKYSIQNFVFLLLCCFFYGFINVSAQNQPLKTYTKNNGLPSLHINNGSQDETGYIWLASNNGLIRFNGNKFTTFTTKNGLLSNNINTIATKGNTVFIGTDKGLSIKSHRGFTNFERNNVNCILTAKNHTFLGTNKGIFRVREDYLSPLRTNFQIDLNQINDMLFDGKFYWIATNKSLWKLDKLINPEILKRIDVNNYTSILINGKTIIATTYNNGIKFIKGNEIETQTISAQNVTEIKKINNQFWIVSESEGIEVLDANFNFVKNINKYNTLTTNKITSVFQDDKNNTWISTKDKGIYFIKSDKIIQKKPTISFESIEVVFTPLDSININNYNKTLQLPADKNHISFYYKTIDINNSNNLEYRYTLNGKKSPWSTKNAIDLAYLSPGNYTFSAKSRVGKTESTPIEFNFFIDTPIYKKSWFIWSVVGLVCLILTLIIWSYIRRIQTKNKAKVAKLELENHLISLEQKALQLQMNPHFIFNVLNGIKALGNSGKSAELNATISKFATLLRGVLHNSRQEEISLAEEITTLKNYIELEQQINSNTFEYSITTNLTIDSEEILIPPMLIQPFVENSIKHGIASVENGKIMINFSVKNNLLHCEVVDNGIGIHQSKELKKTSSHKSVALKVTQERIQNLSNKSTFSISEIREEGKVIGTKVLFKIPLKTDF</sequence>
<dbReference type="AlphaFoldDB" id="A0A2G1BYU2"/>
<dbReference type="InterPro" id="IPR015943">
    <property type="entry name" value="WD40/YVTN_repeat-like_dom_sf"/>
</dbReference>
<dbReference type="InterPro" id="IPR036890">
    <property type="entry name" value="HATPase_C_sf"/>
</dbReference>
<comment type="caution">
    <text evidence="4">The sequence shown here is derived from an EMBL/GenBank/DDBJ whole genome shotgun (WGS) entry which is preliminary data.</text>
</comment>
<evidence type="ECO:0000313" key="5">
    <source>
        <dbReference type="Proteomes" id="UP000222163"/>
    </source>
</evidence>
<evidence type="ECO:0000256" key="1">
    <source>
        <dbReference type="SAM" id="Coils"/>
    </source>
</evidence>
<dbReference type="Gene3D" id="2.130.10.10">
    <property type="entry name" value="YVTN repeat-like/Quinoprotein amine dehydrogenase"/>
    <property type="match status" value="1"/>
</dbReference>
<dbReference type="PANTHER" id="PTHR34220:SF7">
    <property type="entry name" value="SENSOR HISTIDINE KINASE YPDA"/>
    <property type="match status" value="1"/>
</dbReference>
<keyword evidence="2" id="KW-1133">Transmembrane helix</keyword>
<dbReference type="InterPro" id="IPR050640">
    <property type="entry name" value="Bact_2-comp_sensor_kinase"/>
</dbReference>
<keyword evidence="1" id="KW-0175">Coiled coil</keyword>
<dbReference type="PANTHER" id="PTHR34220">
    <property type="entry name" value="SENSOR HISTIDINE KINASE YPDA"/>
    <property type="match status" value="1"/>
</dbReference>
<evidence type="ECO:0000256" key="2">
    <source>
        <dbReference type="SAM" id="Phobius"/>
    </source>
</evidence>
<gene>
    <name evidence="4" type="ORF">CSC81_00740</name>
</gene>
<evidence type="ECO:0000313" key="4">
    <source>
        <dbReference type="EMBL" id="PHN99177.1"/>
    </source>
</evidence>
<keyword evidence="2" id="KW-0472">Membrane</keyword>
<feature type="transmembrane region" description="Helical" evidence="2">
    <location>
        <begin position="450"/>
        <end position="471"/>
    </location>
</feature>
<accession>A0A2G1BYU2</accession>
<dbReference type="GO" id="GO:0016020">
    <property type="term" value="C:membrane"/>
    <property type="evidence" value="ECO:0007669"/>
    <property type="project" value="InterPro"/>
</dbReference>
<dbReference type="InterPro" id="IPR010559">
    <property type="entry name" value="Sig_transdc_His_kin_internal"/>
</dbReference>
<name>A0A2G1BYU2_9FLAO</name>
<dbReference type="InterPro" id="IPR011047">
    <property type="entry name" value="Quinoprotein_ADH-like_sf"/>
</dbReference>
<dbReference type="Gene3D" id="2.60.40.10">
    <property type="entry name" value="Immunoglobulins"/>
    <property type="match status" value="1"/>
</dbReference>
<keyword evidence="2" id="KW-0812">Transmembrane</keyword>
<organism evidence="4 5">
    <name type="scientific">Tenacibaculum discolor</name>
    <dbReference type="NCBI Taxonomy" id="361581"/>
    <lineage>
        <taxon>Bacteria</taxon>
        <taxon>Pseudomonadati</taxon>
        <taxon>Bacteroidota</taxon>
        <taxon>Flavobacteriia</taxon>
        <taxon>Flavobacteriales</taxon>
        <taxon>Flavobacteriaceae</taxon>
        <taxon>Tenacibaculum</taxon>
    </lineage>
</organism>
<protein>
    <recommendedName>
        <fullName evidence="3">Signal transduction histidine kinase internal region domain-containing protein</fullName>
    </recommendedName>
</protein>
<feature type="coiled-coil region" evidence="1">
    <location>
        <begin position="477"/>
        <end position="504"/>
    </location>
</feature>